<accession>A0A917JRL3</accession>
<reference evidence="2 5" key="2">
    <citation type="journal article" date="2019" name="Int. J. Syst. Evol. Microbiol.">
        <title>The Global Catalogue of Microorganisms (GCM) 10K type strain sequencing project: providing services to taxonomists for standard genome sequencing and annotation.</title>
        <authorList>
            <consortium name="The Broad Institute Genomics Platform"/>
            <consortium name="The Broad Institute Genome Sequencing Center for Infectious Disease"/>
            <person name="Wu L."/>
            <person name="Ma J."/>
        </authorList>
    </citation>
    <scope>NUCLEOTIDE SEQUENCE [LARGE SCALE GENOMIC DNA]</scope>
    <source>
        <strain evidence="2 5">JCM 10664</strain>
    </source>
</reference>
<reference evidence="3 4" key="1">
    <citation type="journal article" date="2014" name="Int. J. Syst. Evol. Microbiol.">
        <title>Complete genome sequence of Corynebacterium casei LMG S-19264T (=DSM 44701T), isolated from a smear-ripened cheese.</title>
        <authorList>
            <consortium name="US DOE Joint Genome Institute (JGI-PGF)"/>
            <person name="Walter F."/>
            <person name="Albersmeier A."/>
            <person name="Kalinowski J."/>
            <person name="Ruckert C."/>
        </authorList>
    </citation>
    <scope>NUCLEOTIDE SEQUENCE [LARGE SCALE GENOMIC DNA]</scope>
    <source>
        <strain evidence="3 4">CGMCC 4.7206</strain>
    </source>
</reference>
<dbReference type="Proteomes" id="UP001500220">
    <property type="component" value="Unassembled WGS sequence"/>
</dbReference>
<proteinExistence type="predicted"/>
<evidence type="ECO:0000256" key="1">
    <source>
        <dbReference type="SAM" id="MobiDB-lite"/>
    </source>
</evidence>
<evidence type="ECO:0000313" key="2">
    <source>
        <dbReference type="EMBL" id="GAA0507567.1"/>
    </source>
</evidence>
<evidence type="ECO:0000313" key="4">
    <source>
        <dbReference type="Proteomes" id="UP000597989"/>
    </source>
</evidence>
<evidence type="ECO:0000313" key="5">
    <source>
        <dbReference type="Proteomes" id="UP001500220"/>
    </source>
</evidence>
<dbReference type="Pfam" id="PF14430">
    <property type="entry name" value="Imm1"/>
    <property type="match status" value="1"/>
</dbReference>
<feature type="region of interest" description="Disordered" evidence="1">
    <location>
        <begin position="123"/>
        <end position="147"/>
    </location>
</feature>
<dbReference type="RefSeq" id="WP_188987075.1">
    <property type="nucleotide sequence ID" value="NZ_BAAAHC010000003.1"/>
</dbReference>
<sequence length="147" mass="16197">MTAFSVLYHPDEPPAEVTTAEELDQLLHQVDADAIAEAIPTYVEITDPDQQRALHIGLGRPDKISSLTFYDTESVTTSITTLSPTETPSEEWAFDFGGTWTHAPRDSAIPTGDAIRSAREFLTTGQRPTNVEWQTPEYGDPSSPPQH</sequence>
<dbReference type="AlphaFoldDB" id="A0A917JRL3"/>
<keyword evidence="5" id="KW-1185">Reference proteome</keyword>
<feature type="compositionally biased region" description="Polar residues" evidence="1">
    <location>
        <begin position="123"/>
        <end position="133"/>
    </location>
</feature>
<organism evidence="3 4">
    <name type="scientific">Saccharopolyspora thermophila</name>
    <dbReference type="NCBI Taxonomy" id="89367"/>
    <lineage>
        <taxon>Bacteria</taxon>
        <taxon>Bacillati</taxon>
        <taxon>Actinomycetota</taxon>
        <taxon>Actinomycetes</taxon>
        <taxon>Pseudonocardiales</taxon>
        <taxon>Pseudonocardiaceae</taxon>
        <taxon>Saccharopolyspora</taxon>
    </lineage>
</organism>
<name>A0A917JRL3_9PSEU</name>
<evidence type="ECO:0000313" key="3">
    <source>
        <dbReference type="EMBL" id="GGI83292.1"/>
    </source>
</evidence>
<dbReference type="EMBL" id="BAAAHC010000003">
    <property type="protein sequence ID" value="GAA0507567.1"/>
    <property type="molecule type" value="Genomic_DNA"/>
</dbReference>
<dbReference type="InterPro" id="IPR025680">
    <property type="entry name" value="DddI"/>
</dbReference>
<reference evidence="2" key="4">
    <citation type="submission" date="2023-12" db="EMBL/GenBank/DDBJ databases">
        <authorList>
            <person name="Sun Q."/>
            <person name="Inoue M."/>
        </authorList>
    </citation>
    <scope>NUCLEOTIDE SEQUENCE</scope>
    <source>
        <strain evidence="2">JCM 10664</strain>
    </source>
</reference>
<evidence type="ECO:0008006" key="6">
    <source>
        <dbReference type="Google" id="ProtNLM"/>
    </source>
</evidence>
<gene>
    <name evidence="2" type="ORF">GCM10009545_07040</name>
    <name evidence="3" type="ORF">GCM10011581_20670</name>
</gene>
<dbReference type="Proteomes" id="UP000597989">
    <property type="component" value="Unassembled WGS sequence"/>
</dbReference>
<comment type="caution">
    <text evidence="3">The sequence shown here is derived from an EMBL/GenBank/DDBJ whole genome shotgun (WGS) entry which is preliminary data.</text>
</comment>
<dbReference type="EMBL" id="BMMT01000005">
    <property type="protein sequence ID" value="GGI83292.1"/>
    <property type="molecule type" value="Genomic_DNA"/>
</dbReference>
<protein>
    <recommendedName>
        <fullName evidence="6">Immunity protein Imm1</fullName>
    </recommendedName>
</protein>
<reference evidence="3" key="3">
    <citation type="submission" date="2020-09" db="EMBL/GenBank/DDBJ databases">
        <authorList>
            <person name="Sun Q."/>
            <person name="Zhou Y."/>
        </authorList>
    </citation>
    <scope>NUCLEOTIDE SEQUENCE</scope>
    <source>
        <strain evidence="3">CGMCC 4.7206</strain>
    </source>
</reference>